<dbReference type="Proteomes" id="UP001295444">
    <property type="component" value="Chromosome 11"/>
</dbReference>
<sequence>MQVRAAACCNRRTDAQQSQRGAYVMFVREPSRTLQVLVSYETPKFNRADSVRELEVREQRRSESVQEADSGEDRQSDPHRHQESVDGTRRMSAASASWLGEQSVPGNLVIQRVDRLDSLLQTSEYNCARAWQSAQLQ</sequence>
<feature type="compositionally biased region" description="Basic and acidic residues" evidence="1">
    <location>
        <begin position="53"/>
        <end position="64"/>
    </location>
</feature>
<proteinExistence type="predicted"/>
<accession>A0AAD1T968</accession>
<keyword evidence="3" id="KW-1185">Reference proteome</keyword>
<name>A0AAD1T968_PELCU</name>
<evidence type="ECO:0000313" key="2">
    <source>
        <dbReference type="EMBL" id="CAH2321864.1"/>
    </source>
</evidence>
<reference evidence="2" key="1">
    <citation type="submission" date="2022-03" db="EMBL/GenBank/DDBJ databases">
        <authorList>
            <person name="Alioto T."/>
            <person name="Alioto T."/>
            <person name="Gomez Garrido J."/>
        </authorList>
    </citation>
    <scope>NUCLEOTIDE SEQUENCE</scope>
</reference>
<gene>
    <name evidence="2" type="ORF">PECUL_23A046579</name>
</gene>
<feature type="compositionally biased region" description="Basic and acidic residues" evidence="1">
    <location>
        <begin position="71"/>
        <end position="89"/>
    </location>
</feature>
<feature type="region of interest" description="Disordered" evidence="1">
    <location>
        <begin position="53"/>
        <end position="98"/>
    </location>
</feature>
<evidence type="ECO:0000256" key="1">
    <source>
        <dbReference type="SAM" id="MobiDB-lite"/>
    </source>
</evidence>
<protein>
    <submittedName>
        <fullName evidence="2">Uncharacterized protein</fullName>
    </submittedName>
</protein>
<dbReference type="AlphaFoldDB" id="A0AAD1T968"/>
<dbReference type="EMBL" id="OW240922">
    <property type="protein sequence ID" value="CAH2321864.1"/>
    <property type="molecule type" value="Genomic_DNA"/>
</dbReference>
<organism evidence="2 3">
    <name type="scientific">Pelobates cultripes</name>
    <name type="common">Western spadefoot toad</name>
    <dbReference type="NCBI Taxonomy" id="61616"/>
    <lineage>
        <taxon>Eukaryota</taxon>
        <taxon>Metazoa</taxon>
        <taxon>Chordata</taxon>
        <taxon>Craniata</taxon>
        <taxon>Vertebrata</taxon>
        <taxon>Euteleostomi</taxon>
        <taxon>Amphibia</taxon>
        <taxon>Batrachia</taxon>
        <taxon>Anura</taxon>
        <taxon>Pelobatoidea</taxon>
        <taxon>Pelobatidae</taxon>
        <taxon>Pelobates</taxon>
    </lineage>
</organism>
<evidence type="ECO:0000313" key="3">
    <source>
        <dbReference type="Proteomes" id="UP001295444"/>
    </source>
</evidence>